<accession>A0ABU4FST4</accession>
<dbReference type="RefSeq" id="WP_317776021.1">
    <property type="nucleotide sequence ID" value="NZ_JAWMAJ010000344.1"/>
</dbReference>
<proteinExistence type="predicted"/>
<sequence>MKIAIYNWSTKPSWIAPFTGLSPRLFGKLVSVLLREGAGAVRKGRPWGLPLEDRVLLVAAYWRTNLTMRQLAPLFGISKSVADRIIDHLGPMIALQPRKRFAKGAVLIVDGTLVPTRHHAIAAQSKNYRYSTNHQVVIDADTRLVVVIGRPLPGNRNDCKAWEESGAKAAVGKTTTIADGGYPGTGLVMPHRRRKGEGLPDWKEAHNKSHKQVRARVEHVFAHMKTWKILRDCRLKGDGVHHAMRGIARLHNLALAG</sequence>
<feature type="domain" description="Transposase Helix-turn-helix" evidence="2">
    <location>
        <begin position="48"/>
        <end position="94"/>
    </location>
</feature>
<keyword evidence="4" id="KW-1185">Reference proteome</keyword>
<organism evidence="3 4">
    <name type="scientific">Streptomyces prunicolor</name>
    <dbReference type="NCBI Taxonomy" id="67348"/>
    <lineage>
        <taxon>Bacteria</taxon>
        <taxon>Bacillati</taxon>
        <taxon>Actinomycetota</taxon>
        <taxon>Actinomycetes</taxon>
        <taxon>Kitasatosporales</taxon>
        <taxon>Streptomycetaceae</taxon>
        <taxon>Streptomyces</taxon>
    </lineage>
</organism>
<gene>
    <name evidence="3" type="ORF">R5A26_47735</name>
</gene>
<dbReference type="Pfam" id="PF13613">
    <property type="entry name" value="HTH_Tnp_4"/>
    <property type="match status" value="1"/>
</dbReference>
<evidence type="ECO:0000313" key="3">
    <source>
        <dbReference type="EMBL" id="MDV7223630.1"/>
    </source>
</evidence>
<reference evidence="3 4" key="1">
    <citation type="submission" date="2023-10" db="EMBL/GenBank/DDBJ databases">
        <title>Characterization of rhizosphere-enriched actinobacteria from wheat plants lab-grown on chernevaya soil.</title>
        <authorList>
            <person name="Tikhonova E.N."/>
            <person name="Konopkin A."/>
            <person name="Kravchenko I.K."/>
        </authorList>
    </citation>
    <scope>NUCLEOTIDE SEQUENCE [LARGE SCALE GENOMIC DNA]</scope>
    <source>
        <strain evidence="3 4">RR29</strain>
    </source>
</reference>
<evidence type="ECO:0000259" key="2">
    <source>
        <dbReference type="Pfam" id="PF13613"/>
    </source>
</evidence>
<dbReference type="InterPro" id="IPR027805">
    <property type="entry name" value="Transposase_HTH_dom"/>
</dbReference>
<evidence type="ECO:0000313" key="4">
    <source>
        <dbReference type="Proteomes" id="UP001187346"/>
    </source>
</evidence>
<feature type="domain" description="Transposase IS4-like" evidence="1">
    <location>
        <begin position="105"/>
        <end position="253"/>
    </location>
</feature>
<dbReference type="Pfam" id="PF01609">
    <property type="entry name" value="DDE_Tnp_1"/>
    <property type="match status" value="1"/>
</dbReference>
<dbReference type="EMBL" id="JAWMAJ010000344">
    <property type="protein sequence ID" value="MDV7223630.1"/>
    <property type="molecule type" value="Genomic_DNA"/>
</dbReference>
<evidence type="ECO:0000259" key="1">
    <source>
        <dbReference type="Pfam" id="PF01609"/>
    </source>
</evidence>
<dbReference type="InterPro" id="IPR002559">
    <property type="entry name" value="Transposase_11"/>
</dbReference>
<comment type="caution">
    <text evidence="3">The sequence shown here is derived from an EMBL/GenBank/DDBJ whole genome shotgun (WGS) entry which is preliminary data.</text>
</comment>
<name>A0ABU4FST4_9ACTN</name>
<protein>
    <submittedName>
        <fullName evidence="3">Transposase</fullName>
    </submittedName>
</protein>
<dbReference type="Proteomes" id="UP001187346">
    <property type="component" value="Unassembled WGS sequence"/>
</dbReference>